<feature type="transmembrane region" description="Helical" evidence="1">
    <location>
        <begin position="126"/>
        <end position="150"/>
    </location>
</feature>
<feature type="domain" description="VanZ-like" evidence="2">
    <location>
        <begin position="69"/>
        <end position="216"/>
    </location>
</feature>
<comment type="caution">
    <text evidence="3">The sequence shown here is derived from an EMBL/GenBank/DDBJ whole genome shotgun (WGS) entry which is preliminary data.</text>
</comment>
<feature type="transmembrane region" description="Helical" evidence="1">
    <location>
        <begin position="12"/>
        <end position="30"/>
    </location>
</feature>
<dbReference type="RefSeq" id="WP_207975731.1">
    <property type="nucleotide sequence ID" value="NZ_JAGDEL010000003.1"/>
</dbReference>
<feature type="transmembrane region" description="Helical" evidence="1">
    <location>
        <begin position="162"/>
        <end position="182"/>
    </location>
</feature>
<proteinExistence type="predicted"/>
<dbReference type="PANTHER" id="PTHR36834">
    <property type="entry name" value="MEMBRANE PROTEIN-RELATED"/>
    <property type="match status" value="1"/>
</dbReference>
<dbReference type="Pfam" id="PF04892">
    <property type="entry name" value="VanZ"/>
    <property type="match status" value="1"/>
</dbReference>
<protein>
    <submittedName>
        <fullName evidence="3">VanZ family protein</fullName>
    </submittedName>
</protein>
<evidence type="ECO:0000259" key="2">
    <source>
        <dbReference type="Pfam" id="PF04892"/>
    </source>
</evidence>
<dbReference type="InterPro" id="IPR053150">
    <property type="entry name" value="Teicoplanin_resist-assoc"/>
</dbReference>
<keyword evidence="1" id="KW-1133">Transmembrane helix</keyword>
<feature type="transmembrane region" description="Helical" evidence="1">
    <location>
        <begin position="202"/>
        <end position="222"/>
    </location>
</feature>
<organism evidence="3 4">
    <name type="scientific">Metabacillus bambusae</name>
    <dbReference type="NCBI Taxonomy" id="2795218"/>
    <lineage>
        <taxon>Bacteria</taxon>
        <taxon>Bacillati</taxon>
        <taxon>Bacillota</taxon>
        <taxon>Bacilli</taxon>
        <taxon>Bacillales</taxon>
        <taxon>Bacillaceae</taxon>
        <taxon>Metabacillus</taxon>
    </lineage>
</organism>
<dbReference type="Proteomes" id="UP000663981">
    <property type="component" value="Unassembled WGS sequence"/>
</dbReference>
<feature type="transmembrane region" description="Helical" evidence="1">
    <location>
        <begin position="36"/>
        <end position="57"/>
    </location>
</feature>
<name>A0ABS3MYT1_9BACI</name>
<reference evidence="3 4" key="1">
    <citation type="submission" date="2021-03" db="EMBL/GenBank/DDBJ databases">
        <title>Whole genome sequence of Metabacillus bambusae BG109.</title>
        <authorList>
            <person name="Jeong J.W."/>
        </authorList>
    </citation>
    <scope>NUCLEOTIDE SEQUENCE [LARGE SCALE GENOMIC DNA]</scope>
    <source>
        <strain evidence="3 4">BG109</strain>
    </source>
</reference>
<gene>
    <name evidence="3" type="ORF">I7822_05060</name>
</gene>
<dbReference type="PANTHER" id="PTHR36834:SF2">
    <property type="entry name" value="MEMBRANE PROTEIN"/>
    <property type="match status" value="1"/>
</dbReference>
<evidence type="ECO:0000313" key="3">
    <source>
        <dbReference type="EMBL" id="MBO1511055.1"/>
    </source>
</evidence>
<dbReference type="InterPro" id="IPR006976">
    <property type="entry name" value="VanZ-like"/>
</dbReference>
<accession>A0ABS3MYT1</accession>
<keyword evidence="1" id="KW-0472">Membrane</keyword>
<dbReference type="EMBL" id="JAGDEL010000003">
    <property type="protein sequence ID" value="MBO1511055.1"/>
    <property type="molecule type" value="Genomic_DNA"/>
</dbReference>
<evidence type="ECO:0000313" key="4">
    <source>
        <dbReference type="Proteomes" id="UP000663981"/>
    </source>
</evidence>
<evidence type="ECO:0000256" key="1">
    <source>
        <dbReference type="SAM" id="Phobius"/>
    </source>
</evidence>
<feature type="transmembrane region" description="Helical" evidence="1">
    <location>
        <begin position="69"/>
        <end position="96"/>
    </location>
</feature>
<keyword evidence="4" id="KW-1185">Reference proteome</keyword>
<sequence length="232" mass="26720">MQNFNNFKIKILTTFLIAVIYMGWLLIPVVTYKNNLLMDLTTILVNGCLILGLIFWFNRKIHIHTLFDFLIYVGFILYLFILHHFVTYINITYFLVMEYLGIHTLPFNQINLIPFKTTLNTFFGPIFAPVMVIQILGNLFLLTPFAFALLTLKITNRKKTTVLKLFVVSIGIEIFQLLNSYIVSGFKWGESGRATDIDDVILNTLSALIGVGIFNLYCLITGKKPHQMYAMK</sequence>
<keyword evidence="1" id="KW-0812">Transmembrane</keyword>